<sequence length="189" mass="18992">MRNFTLASLLLTVVAGHAVLPGSSPTNSVPAATNQASPSNLEDLDLRQAAVLPAGVASTSTTTLLPAGVAPIPTTTKTKKTTLAPPIAVIPPTTTSAPSIPLGEENSVTVQWIETWIGTSRTWVPVTITVKFIAVPSQLPGPGKGVIGMGTLTGDTGVTKTVVVGAGPTMGVDRLLGSLAVVGAVWGLA</sequence>
<evidence type="ECO:0000313" key="3">
    <source>
        <dbReference type="Proteomes" id="UP000799770"/>
    </source>
</evidence>
<feature type="chain" id="PRO_5025358864" evidence="1">
    <location>
        <begin position="19"/>
        <end position="189"/>
    </location>
</feature>
<keyword evidence="3" id="KW-1185">Reference proteome</keyword>
<evidence type="ECO:0000313" key="2">
    <source>
        <dbReference type="EMBL" id="KAF2111482.1"/>
    </source>
</evidence>
<keyword evidence="1" id="KW-0732">Signal</keyword>
<dbReference type="AlphaFoldDB" id="A0A6A5YWH2"/>
<gene>
    <name evidence="2" type="ORF">BDV96DRAFT_650040</name>
</gene>
<name>A0A6A5YWH2_9PLEO</name>
<dbReference type="OrthoDB" id="5406216at2759"/>
<reference evidence="2" key="1">
    <citation type="journal article" date="2020" name="Stud. Mycol.">
        <title>101 Dothideomycetes genomes: a test case for predicting lifestyles and emergence of pathogens.</title>
        <authorList>
            <person name="Haridas S."/>
            <person name="Albert R."/>
            <person name="Binder M."/>
            <person name="Bloem J."/>
            <person name="Labutti K."/>
            <person name="Salamov A."/>
            <person name="Andreopoulos B."/>
            <person name="Baker S."/>
            <person name="Barry K."/>
            <person name="Bills G."/>
            <person name="Bluhm B."/>
            <person name="Cannon C."/>
            <person name="Castanera R."/>
            <person name="Culley D."/>
            <person name="Daum C."/>
            <person name="Ezra D."/>
            <person name="Gonzalez J."/>
            <person name="Henrissat B."/>
            <person name="Kuo A."/>
            <person name="Liang C."/>
            <person name="Lipzen A."/>
            <person name="Lutzoni F."/>
            <person name="Magnuson J."/>
            <person name="Mondo S."/>
            <person name="Nolan M."/>
            <person name="Ohm R."/>
            <person name="Pangilinan J."/>
            <person name="Park H.-J."/>
            <person name="Ramirez L."/>
            <person name="Alfaro M."/>
            <person name="Sun H."/>
            <person name="Tritt A."/>
            <person name="Yoshinaga Y."/>
            <person name="Zwiers L.-H."/>
            <person name="Turgeon B."/>
            <person name="Goodwin S."/>
            <person name="Spatafora J."/>
            <person name="Crous P."/>
            <person name="Grigoriev I."/>
        </authorList>
    </citation>
    <scope>NUCLEOTIDE SEQUENCE</scope>
    <source>
        <strain evidence="2">CBS 627.86</strain>
    </source>
</reference>
<protein>
    <submittedName>
        <fullName evidence="2">Uncharacterized protein</fullName>
    </submittedName>
</protein>
<evidence type="ECO:0000256" key="1">
    <source>
        <dbReference type="SAM" id="SignalP"/>
    </source>
</evidence>
<dbReference type="EMBL" id="ML977334">
    <property type="protein sequence ID" value="KAF2111482.1"/>
    <property type="molecule type" value="Genomic_DNA"/>
</dbReference>
<dbReference type="Proteomes" id="UP000799770">
    <property type="component" value="Unassembled WGS sequence"/>
</dbReference>
<proteinExistence type="predicted"/>
<feature type="signal peptide" evidence="1">
    <location>
        <begin position="1"/>
        <end position="18"/>
    </location>
</feature>
<accession>A0A6A5YWH2</accession>
<organism evidence="2 3">
    <name type="scientific">Lophiotrema nucula</name>
    <dbReference type="NCBI Taxonomy" id="690887"/>
    <lineage>
        <taxon>Eukaryota</taxon>
        <taxon>Fungi</taxon>
        <taxon>Dikarya</taxon>
        <taxon>Ascomycota</taxon>
        <taxon>Pezizomycotina</taxon>
        <taxon>Dothideomycetes</taxon>
        <taxon>Pleosporomycetidae</taxon>
        <taxon>Pleosporales</taxon>
        <taxon>Lophiotremataceae</taxon>
        <taxon>Lophiotrema</taxon>
    </lineage>
</organism>